<reference evidence="2" key="1">
    <citation type="submission" date="2016-11" db="EMBL/GenBank/DDBJ databases">
        <authorList>
            <person name="Varghese N."/>
            <person name="Submissions S."/>
        </authorList>
    </citation>
    <scope>NUCLEOTIDE SEQUENCE [LARGE SCALE GENOMIC DNA]</scope>
    <source>
        <strain evidence="2">DSM 17659</strain>
    </source>
</reference>
<dbReference type="Proteomes" id="UP000184020">
    <property type="component" value="Unassembled WGS sequence"/>
</dbReference>
<name>A0A1M5QDC1_9FLAO</name>
<dbReference type="STRING" id="229205.SAMN05444372_1164"/>
<dbReference type="AlphaFoldDB" id="A0A1M5QDC1"/>
<sequence>MILTSEKLTADEDDQRIYLGRFAVYVDGVYIGIYDVYLEV</sequence>
<evidence type="ECO:0000313" key="1">
    <source>
        <dbReference type="EMBL" id="SHH11870.1"/>
    </source>
</evidence>
<gene>
    <name evidence="1" type="ORF">SAMN05444372_1164</name>
</gene>
<proteinExistence type="predicted"/>
<organism evidence="1 2">
    <name type="scientific">Flavobacterium micromati</name>
    <dbReference type="NCBI Taxonomy" id="229205"/>
    <lineage>
        <taxon>Bacteria</taxon>
        <taxon>Pseudomonadati</taxon>
        <taxon>Bacteroidota</taxon>
        <taxon>Flavobacteriia</taxon>
        <taxon>Flavobacteriales</taxon>
        <taxon>Flavobacteriaceae</taxon>
        <taxon>Flavobacterium</taxon>
    </lineage>
</organism>
<dbReference type="EMBL" id="FQWF01000016">
    <property type="protein sequence ID" value="SHH11870.1"/>
    <property type="molecule type" value="Genomic_DNA"/>
</dbReference>
<evidence type="ECO:0000313" key="2">
    <source>
        <dbReference type="Proteomes" id="UP000184020"/>
    </source>
</evidence>
<keyword evidence="2" id="KW-1185">Reference proteome</keyword>
<protein>
    <submittedName>
        <fullName evidence="1">Uncharacterized protein</fullName>
    </submittedName>
</protein>
<accession>A0A1M5QDC1</accession>